<feature type="coiled-coil region" evidence="6">
    <location>
        <begin position="7"/>
        <end position="38"/>
    </location>
</feature>
<dbReference type="PANTHER" id="PTHR31791">
    <property type="entry name" value="FRIGIDA-LIKE PROTEIN 3-RELATED"/>
    <property type="match status" value="1"/>
</dbReference>
<sequence>MATLKTISAALKLIDTKKQNLKKAHEELQARYSLLSSSSCIFWSDIDSHFTSIQDSLTQRFHHLESLESRQCDPQLEQTSQSIPVSSSSLPNQNSQVEYNPSVPNGPSSSSNPPQNRTDLVPEKSLVPGAVTPRRELVALCETMNGMGLRKYVIEHFRRNSGLEDELADALRCAPDPAAMVLDSLDGFLGANGMKEAELGKIRRCCVLFLGKLRAISPNIEFNEKEKARKLAAEWKWKFMTADRSDALTASAYLHLVLTYGLVSEVSMDDLVQFSAMAASNKEFPELCRIMGLADKVPDIVQKLVDRGKYVLAVKYVMEFNLADKIPPVPILKACVNDIEKLADRILQAGKPPVEAISREIHKLRSVIKAIQNHNLESEYPIAGLEQRIEQLEKQKADKKRPLSALVARPQPQPQQHQQQQHQLPKKNIKSQEQKQHGSNKLPRGSVPVAPAALQLNVGSATSALHQYQQPLIQSTGHSAGSYDFASVPMGSSGNPSQVGSHHYSSEPNFSSDFYDRIAAYSSLPHYYHPSYYPQ</sequence>
<dbReference type="InterPro" id="IPR012474">
    <property type="entry name" value="Frigida"/>
</dbReference>
<evidence type="ECO:0000256" key="7">
    <source>
        <dbReference type="SAM" id="MobiDB-lite"/>
    </source>
</evidence>
<dbReference type="Pfam" id="PF07899">
    <property type="entry name" value="Frigida"/>
    <property type="match status" value="1"/>
</dbReference>
<evidence type="ECO:0000256" key="2">
    <source>
        <dbReference type="ARBA" id="ARBA00022473"/>
    </source>
</evidence>
<feature type="region of interest" description="Disordered" evidence="7">
    <location>
        <begin position="487"/>
        <end position="508"/>
    </location>
</feature>
<evidence type="ECO:0000256" key="6">
    <source>
        <dbReference type="SAM" id="Coils"/>
    </source>
</evidence>
<feature type="compositionally biased region" description="Low complexity" evidence="7">
    <location>
        <begin position="100"/>
        <end position="116"/>
    </location>
</feature>
<accession>A0AAE1JRL7</accession>
<feature type="compositionally biased region" description="Low complexity" evidence="7">
    <location>
        <begin position="80"/>
        <end position="89"/>
    </location>
</feature>
<evidence type="ECO:0000256" key="1">
    <source>
        <dbReference type="ARBA" id="ARBA00008956"/>
    </source>
</evidence>
<evidence type="ECO:0000256" key="5">
    <source>
        <dbReference type="RuleBase" id="RU364012"/>
    </source>
</evidence>
<keyword evidence="3 5" id="KW-0221">Differentiation</keyword>
<keyword evidence="9" id="KW-1185">Reference proteome</keyword>
<name>A0AAE1JRL7_9FABA</name>
<dbReference type="Proteomes" id="UP001293593">
    <property type="component" value="Unassembled WGS sequence"/>
</dbReference>
<proteinExistence type="inferred from homology"/>
<gene>
    <name evidence="8" type="ORF">QN277_018456</name>
</gene>
<dbReference type="PANTHER" id="PTHR31791:SF47">
    <property type="entry name" value="INACTIVE FRIGIDA-LIKE PROTEIN 2"/>
    <property type="match status" value="1"/>
</dbReference>
<protein>
    <recommendedName>
        <fullName evidence="5">FRIGIDA-like protein</fullName>
    </recommendedName>
</protein>
<dbReference type="GO" id="GO:0009908">
    <property type="term" value="P:flower development"/>
    <property type="evidence" value="ECO:0007669"/>
    <property type="project" value="UniProtKB-KW"/>
</dbReference>
<organism evidence="8 9">
    <name type="scientific">Acacia crassicarpa</name>
    <name type="common">northern wattle</name>
    <dbReference type="NCBI Taxonomy" id="499986"/>
    <lineage>
        <taxon>Eukaryota</taxon>
        <taxon>Viridiplantae</taxon>
        <taxon>Streptophyta</taxon>
        <taxon>Embryophyta</taxon>
        <taxon>Tracheophyta</taxon>
        <taxon>Spermatophyta</taxon>
        <taxon>Magnoliopsida</taxon>
        <taxon>eudicotyledons</taxon>
        <taxon>Gunneridae</taxon>
        <taxon>Pentapetalae</taxon>
        <taxon>rosids</taxon>
        <taxon>fabids</taxon>
        <taxon>Fabales</taxon>
        <taxon>Fabaceae</taxon>
        <taxon>Caesalpinioideae</taxon>
        <taxon>mimosoid clade</taxon>
        <taxon>Acacieae</taxon>
        <taxon>Acacia</taxon>
    </lineage>
</organism>
<evidence type="ECO:0000256" key="3">
    <source>
        <dbReference type="ARBA" id="ARBA00022782"/>
    </source>
</evidence>
<evidence type="ECO:0000313" key="8">
    <source>
        <dbReference type="EMBL" id="KAK4275361.1"/>
    </source>
</evidence>
<feature type="compositionally biased region" description="Polar residues" evidence="7">
    <location>
        <begin position="90"/>
        <end position="99"/>
    </location>
</feature>
<feature type="compositionally biased region" description="Polar residues" evidence="7">
    <location>
        <begin position="490"/>
        <end position="500"/>
    </location>
</feature>
<keyword evidence="4 5" id="KW-0287">Flowering</keyword>
<keyword evidence="2 5" id="KW-0217">Developmental protein</keyword>
<dbReference type="GO" id="GO:0030154">
    <property type="term" value="P:cell differentiation"/>
    <property type="evidence" value="ECO:0007669"/>
    <property type="project" value="UniProtKB-KW"/>
</dbReference>
<comment type="similarity">
    <text evidence="1 5">Belongs to the Frigida family.</text>
</comment>
<feature type="region of interest" description="Disordered" evidence="7">
    <location>
        <begin position="394"/>
        <end position="447"/>
    </location>
</feature>
<reference evidence="8" key="1">
    <citation type="submission" date="2023-10" db="EMBL/GenBank/DDBJ databases">
        <title>Chromosome-level genome of the transformable northern wattle, Acacia crassicarpa.</title>
        <authorList>
            <person name="Massaro I."/>
            <person name="Sinha N.R."/>
            <person name="Poethig S."/>
            <person name="Leichty A.R."/>
        </authorList>
    </citation>
    <scope>NUCLEOTIDE SEQUENCE</scope>
    <source>
        <strain evidence="8">Acra3RX</strain>
        <tissue evidence="8">Leaf</tissue>
    </source>
</reference>
<feature type="compositionally biased region" description="Low complexity" evidence="7">
    <location>
        <begin position="414"/>
        <end position="423"/>
    </location>
</feature>
<dbReference type="AlphaFoldDB" id="A0AAE1JRL7"/>
<evidence type="ECO:0000313" key="9">
    <source>
        <dbReference type="Proteomes" id="UP001293593"/>
    </source>
</evidence>
<feature type="region of interest" description="Disordered" evidence="7">
    <location>
        <begin position="72"/>
        <end position="125"/>
    </location>
</feature>
<comment type="caution">
    <text evidence="8">The sequence shown here is derived from an EMBL/GenBank/DDBJ whole genome shotgun (WGS) entry which is preliminary data.</text>
</comment>
<evidence type="ECO:0000256" key="4">
    <source>
        <dbReference type="ARBA" id="ARBA00023089"/>
    </source>
</evidence>
<dbReference type="EMBL" id="JAWXYG010000004">
    <property type="protein sequence ID" value="KAK4275361.1"/>
    <property type="molecule type" value="Genomic_DNA"/>
</dbReference>
<keyword evidence="6" id="KW-0175">Coiled coil</keyword>